<keyword evidence="2" id="KW-1185">Reference proteome</keyword>
<comment type="caution">
    <text evidence="1">The sequence shown here is derived from an EMBL/GenBank/DDBJ whole genome shotgun (WGS) entry which is preliminary data.</text>
</comment>
<reference evidence="1" key="1">
    <citation type="submission" date="2018-05" db="EMBL/GenBank/DDBJ databases">
        <title>Draft genome of Mucuna pruriens seed.</title>
        <authorList>
            <person name="Nnadi N.E."/>
            <person name="Vos R."/>
            <person name="Hasami M.H."/>
            <person name="Devisetty U.K."/>
            <person name="Aguiy J.C."/>
        </authorList>
    </citation>
    <scope>NUCLEOTIDE SEQUENCE [LARGE SCALE GENOMIC DNA]</scope>
    <source>
        <strain evidence="1">JCA_2017</strain>
    </source>
</reference>
<evidence type="ECO:0000313" key="1">
    <source>
        <dbReference type="EMBL" id="RDX96507.1"/>
    </source>
</evidence>
<dbReference type="EMBL" id="QJKJ01003868">
    <property type="protein sequence ID" value="RDX96507.1"/>
    <property type="molecule type" value="Genomic_DNA"/>
</dbReference>
<gene>
    <name evidence="1" type="ORF">CR513_20823</name>
</gene>
<feature type="non-terminal residue" evidence="1">
    <location>
        <position position="1"/>
    </location>
</feature>
<evidence type="ECO:0000313" key="2">
    <source>
        <dbReference type="Proteomes" id="UP000257109"/>
    </source>
</evidence>
<sequence length="165" mass="18365">MHFLYNSTPHLSSWLHTLSTLTVPKSRLLPLLNRFLSLFLSGFGVKEQWWLNLFVDKDTAACGGGLVSLLTYTAKVGKVVMVCQAASQTRFRALKHENGTAGSSTIIHAFNLSQIARLNISVICSNLSRNRFLLCSFWVKLVVFVVFLVGERIPIVRDSICDCCG</sequence>
<organism evidence="1 2">
    <name type="scientific">Mucuna pruriens</name>
    <name type="common">Velvet bean</name>
    <name type="synonym">Dolichos pruriens</name>
    <dbReference type="NCBI Taxonomy" id="157652"/>
    <lineage>
        <taxon>Eukaryota</taxon>
        <taxon>Viridiplantae</taxon>
        <taxon>Streptophyta</taxon>
        <taxon>Embryophyta</taxon>
        <taxon>Tracheophyta</taxon>
        <taxon>Spermatophyta</taxon>
        <taxon>Magnoliopsida</taxon>
        <taxon>eudicotyledons</taxon>
        <taxon>Gunneridae</taxon>
        <taxon>Pentapetalae</taxon>
        <taxon>rosids</taxon>
        <taxon>fabids</taxon>
        <taxon>Fabales</taxon>
        <taxon>Fabaceae</taxon>
        <taxon>Papilionoideae</taxon>
        <taxon>50 kb inversion clade</taxon>
        <taxon>NPAAA clade</taxon>
        <taxon>indigoferoid/millettioid clade</taxon>
        <taxon>Phaseoleae</taxon>
        <taxon>Mucuna</taxon>
    </lineage>
</organism>
<name>A0A371H135_MUCPR</name>
<dbReference type="Proteomes" id="UP000257109">
    <property type="component" value="Unassembled WGS sequence"/>
</dbReference>
<proteinExistence type="predicted"/>
<accession>A0A371H135</accession>
<dbReference type="AlphaFoldDB" id="A0A371H135"/>
<protein>
    <submittedName>
        <fullName evidence="1">Uncharacterized protein</fullName>
    </submittedName>
</protein>